<dbReference type="RefSeq" id="XP_026548411.1">
    <property type="nucleotide sequence ID" value="XM_026692626.1"/>
</dbReference>
<keyword evidence="4 7" id="KW-1133">Transmembrane helix</keyword>
<evidence type="ECO:0000256" key="5">
    <source>
        <dbReference type="ARBA" id="ARBA00023122"/>
    </source>
</evidence>
<gene>
    <name evidence="9" type="primary">LOC113430152</name>
</gene>
<proteinExistence type="predicted"/>
<reference evidence="9" key="1">
    <citation type="submission" date="2025-08" db="UniProtKB">
        <authorList>
            <consortium name="RefSeq"/>
        </authorList>
    </citation>
    <scope>IDENTIFICATION</scope>
</reference>
<dbReference type="GO" id="GO:0005765">
    <property type="term" value="C:lysosomal membrane"/>
    <property type="evidence" value="ECO:0007669"/>
    <property type="project" value="TreeGrafter"/>
</dbReference>
<evidence type="ECO:0000313" key="8">
    <source>
        <dbReference type="Proteomes" id="UP000504612"/>
    </source>
</evidence>
<dbReference type="GeneID" id="113430152"/>
<evidence type="ECO:0000256" key="3">
    <source>
        <dbReference type="ARBA" id="ARBA00022737"/>
    </source>
</evidence>
<evidence type="ECO:0000256" key="1">
    <source>
        <dbReference type="ARBA" id="ARBA00004141"/>
    </source>
</evidence>
<evidence type="ECO:0000256" key="6">
    <source>
        <dbReference type="ARBA" id="ARBA00023136"/>
    </source>
</evidence>
<dbReference type="PANTHER" id="PTHR11689">
    <property type="entry name" value="CHLORIDE CHANNEL PROTEIN CLC FAMILY MEMBER"/>
    <property type="match status" value="1"/>
</dbReference>
<keyword evidence="6 7" id="KW-0472">Membrane</keyword>
<dbReference type="Proteomes" id="UP000504612">
    <property type="component" value="Unplaced"/>
</dbReference>
<organism evidence="8 9">
    <name type="scientific">Notechis scutatus</name>
    <name type="common">mainland tiger snake</name>
    <dbReference type="NCBI Taxonomy" id="8663"/>
    <lineage>
        <taxon>Eukaryota</taxon>
        <taxon>Metazoa</taxon>
        <taxon>Chordata</taxon>
        <taxon>Craniata</taxon>
        <taxon>Vertebrata</taxon>
        <taxon>Euteleostomi</taxon>
        <taxon>Lepidosauria</taxon>
        <taxon>Squamata</taxon>
        <taxon>Bifurcata</taxon>
        <taxon>Unidentata</taxon>
        <taxon>Episquamata</taxon>
        <taxon>Toxicofera</taxon>
        <taxon>Serpentes</taxon>
        <taxon>Colubroidea</taxon>
        <taxon>Elapidae</taxon>
        <taxon>Hydrophiinae</taxon>
        <taxon>Notechis</taxon>
    </lineage>
</organism>
<dbReference type="Pfam" id="PF00654">
    <property type="entry name" value="Voltage_CLC"/>
    <property type="match status" value="1"/>
</dbReference>
<dbReference type="PANTHER" id="PTHR11689:SF158">
    <property type="entry name" value="H(+)_CL(-) EXCHANGE TRANSPORTER 6"/>
    <property type="match status" value="1"/>
</dbReference>
<dbReference type="InterPro" id="IPR014743">
    <property type="entry name" value="Cl-channel_core"/>
</dbReference>
<protein>
    <submittedName>
        <fullName evidence="9">Chloride transport protein 6-like</fullName>
    </submittedName>
</protein>
<dbReference type="InterPro" id="IPR051280">
    <property type="entry name" value="Cl-channel/antiporter"/>
</dbReference>
<keyword evidence="3" id="KW-0677">Repeat</keyword>
<dbReference type="Gene3D" id="1.10.3080.10">
    <property type="entry name" value="Clc chloride channel"/>
    <property type="match status" value="1"/>
</dbReference>
<dbReference type="InterPro" id="IPR001807">
    <property type="entry name" value="ClC"/>
</dbReference>
<sequence>CPESNKKCHLWTIVDLGFFILMGVGGGLLGATFNCINKRLAKYRMRNVHPKPKLVRVLESLLVCLTTTLVIFVASMLLGECRPLSSADHGDNSSALSLQDSSSEEVNSSIKTFFCHNNTYNDMATLFFNPQESAILQLFHQEGECLIQPCSFRSCEEKNGLFSLFLCLPSSVDWDRHSQASHTQEAARLVVLVQPLLRATTHHTTRCPASSCNDAMNLTAFCHKWL</sequence>
<feature type="non-terminal residue" evidence="9">
    <location>
        <position position="1"/>
    </location>
</feature>
<evidence type="ECO:0000313" key="9">
    <source>
        <dbReference type="RefSeq" id="XP_026548411.1"/>
    </source>
</evidence>
<evidence type="ECO:0000256" key="2">
    <source>
        <dbReference type="ARBA" id="ARBA00022692"/>
    </source>
</evidence>
<feature type="transmembrane region" description="Helical" evidence="7">
    <location>
        <begin position="16"/>
        <end position="36"/>
    </location>
</feature>
<keyword evidence="5" id="KW-0129">CBS domain</keyword>
<dbReference type="GO" id="GO:0015108">
    <property type="term" value="F:chloride transmembrane transporter activity"/>
    <property type="evidence" value="ECO:0007669"/>
    <property type="project" value="InterPro"/>
</dbReference>
<name>A0A6J1VZG1_9SAUR</name>
<dbReference type="KEGG" id="nss:113430152"/>
<dbReference type="AlphaFoldDB" id="A0A6J1VZG1"/>
<keyword evidence="2 7" id="KW-0812">Transmembrane</keyword>
<keyword evidence="8" id="KW-1185">Reference proteome</keyword>
<dbReference type="SUPFAM" id="SSF81340">
    <property type="entry name" value="Clc chloride channel"/>
    <property type="match status" value="1"/>
</dbReference>
<evidence type="ECO:0000256" key="4">
    <source>
        <dbReference type="ARBA" id="ARBA00022989"/>
    </source>
</evidence>
<feature type="transmembrane region" description="Helical" evidence="7">
    <location>
        <begin position="57"/>
        <end position="78"/>
    </location>
</feature>
<accession>A0A6J1VZG1</accession>
<comment type="subcellular location">
    <subcellularLocation>
        <location evidence="1">Membrane</location>
        <topology evidence="1">Multi-pass membrane protein</topology>
    </subcellularLocation>
</comment>
<evidence type="ECO:0000256" key="7">
    <source>
        <dbReference type="SAM" id="Phobius"/>
    </source>
</evidence>